<evidence type="ECO:0000256" key="5">
    <source>
        <dbReference type="ARBA" id="ARBA00023242"/>
    </source>
</evidence>
<feature type="compositionally biased region" description="Low complexity" evidence="6">
    <location>
        <begin position="121"/>
        <end position="133"/>
    </location>
</feature>
<dbReference type="InterPro" id="IPR001138">
    <property type="entry name" value="Zn2Cys6_DnaBD"/>
</dbReference>
<evidence type="ECO:0000256" key="2">
    <source>
        <dbReference type="ARBA" id="ARBA00023015"/>
    </source>
</evidence>
<gene>
    <name evidence="8" type="ORF">F503_07303</name>
</gene>
<protein>
    <submittedName>
        <fullName evidence="8">Zinc c6 transcription factor</fullName>
    </submittedName>
</protein>
<keyword evidence="5" id="KW-0539">Nucleus</keyword>
<keyword evidence="9" id="KW-1185">Reference proteome</keyword>
<evidence type="ECO:0000259" key="7">
    <source>
        <dbReference type="PROSITE" id="PS00463"/>
    </source>
</evidence>
<feature type="compositionally biased region" description="Polar residues" evidence="6">
    <location>
        <begin position="147"/>
        <end position="163"/>
    </location>
</feature>
<dbReference type="OMA" id="HYNSCAP"/>
<name>S3C9J7_OPHP1</name>
<keyword evidence="2" id="KW-0805">Transcription regulation</keyword>
<evidence type="ECO:0000256" key="1">
    <source>
        <dbReference type="ARBA" id="ARBA00004123"/>
    </source>
</evidence>
<comment type="subcellular location">
    <subcellularLocation>
        <location evidence="1">Nucleus</location>
    </subcellularLocation>
</comment>
<dbReference type="eggNOG" id="ENOG502SR2B">
    <property type="taxonomic scope" value="Eukaryota"/>
</dbReference>
<sequence>MPLQASSPRSAADDRGRSTAKWGAACSSCASAKAKCIRTNEDLESKCDRCERLLKECTGQVHKPRKKRANKPSKTAQLEERLNGLVDLLRATGDLPVVEHQESASPYNPPSVPSLTRDEPSLPSSGPSPGNGSELRRELVATGSAPPATTHTSNIIQSRPPTIPSSYNSFAPPSCICRPEAGETVTDAVESDETLLDKFRKDVHPLLPIVILPTYNGAPATAAQLSADRPFLFLAIKTVASVDNYRSMQGLMYQLINHVADYMLLRAERSLDLLHGLLTILSWYHHHCMMHAQLGNLLHLATSLVCDLNLNRPPRIAERTDLMVLNPNIPSPRTNDERRVLLGLWYLRSSVAHCFQKTEPMRYTPYIRQCLQELEDAHEVESDDVLVASIKMQHLAERVIALNNRDEVIDDLPGYPRAPKSAYRIAFQGELDVLVDSFTKDVKTHHLIQSHAAILKLRLYEPPLLDLALLKKLSGSLTSVVSPIMSTALDTLYAARNAIKGFFDLFFEIPIPSFPWLPLPLYAHVVHAITMLSRWARLMGPVRPPQAKVLGDGSANVNNRSKGGSDGRSSAPSVSPALNMTTPKPKSRKSITGTGPTSLDIRDPSHRLVPGQGAYASAPGASHLTFMPGVDSRDLHRDPSLHVAIARMREHLRQQPDLMLDIPDMLAAIWDRFEQSNHHMRKAGAAKFGDSVGRGMNAWDLTARKIAIMRFKVGRYLDGSSSTIGDTCGGGGSGSTSAGTADQSSDQRQEQQLAKAGSYSSDNDNQLTRAHQTGEARVHHQLAPMYNQQELSYAQQQQPQQYDYSQALPPQNQHHHQQQLPIHNHNLHLSIPSPGMGAGIPATPIPPSLSGLPPDLGNYVMSGAGVGVADLSYGLGNLEGWESDSLWGMDMLADGNASPNVWGDNMDWVSSTMR</sequence>
<dbReference type="HOGENOM" id="CLU_006524_9_1_1"/>
<dbReference type="GO" id="GO:0000981">
    <property type="term" value="F:DNA-binding transcription factor activity, RNA polymerase II-specific"/>
    <property type="evidence" value="ECO:0007669"/>
    <property type="project" value="InterPro"/>
</dbReference>
<dbReference type="STRING" id="1262450.S3C9J7"/>
<reference evidence="8 9" key="1">
    <citation type="journal article" date="2013" name="BMC Genomics">
        <title>The genome and transcriptome of the pine saprophyte Ophiostoma piceae, and a comparison with the bark beetle-associated pine pathogen Grosmannia clavigera.</title>
        <authorList>
            <person name="Haridas S."/>
            <person name="Wang Y."/>
            <person name="Lim L."/>
            <person name="Massoumi Alamouti S."/>
            <person name="Jackman S."/>
            <person name="Docking R."/>
            <person name="Robertson G."/>
            <person name="Birol I."/>
            <person name="Bohlmann J."/>
            <person name="Breuil C."/>
        </authorList>
    </citation>
    <scope>NUCLEOTIDE SEQUENCE [LARGE SCALE GENOMIC DNA]</scope>
    <source>
        <strain evidence="8 9">UAMH 11346</strain>
    </source>
</reference>
<keyword evidence="3" id="KW-0238">DNA-binding</keyword>
<evidence type="ECO:0000256" key="4">
    <source>
        <dbReference type="ARBA" id="ARBA00023163"/>
    </source>
</evidence>
<evidence type="ECO:0000313" key="9">
    <source>
        <dbReference type="Proteomes" id="UP000016923"/>
    </source>
</evidence>
<feature type="region of interest" description="Disordered" evidence="6">
    <location>
        <begin position="722"/>
        <end position="775"/>
    </location>
</feature>
<evidence type="ECO:0000256" key="3">
    <source>
        <dbReference type="ARBA" id="ARBA00023125"/>
    </source>
</evidence>
<evidence type="ECO:0000256" key="6">
    <source>
        <dbReference type="SAM" id="MobiDB-lite"/>
    </source>
</evidence>
<feature type="compositionally biased region" description="Polar residues" evidence="6">
    <location>
        <begin position="758"/>
        <end position="771"/>
    </location>
</feature>
<dbReference type="PROSITE" id="PS00463">
    <property type="entry name" value="ZN2_CY6_FUNGAL_1"/>
    <property type="match status" value="1"/>
</dbReference>
<dbReference type="InterPro" id="IPR036864">
    <property type="entry name" value="Zn2-C6_fun-type_DNA-bd_sf"/>
</dbReference>
<dbReference type="PANTHER" id="PTHR31845">
    <property type="entry name" value="FINGER DOMAIN PROTEIN, PUTATIVE-RELATED"/>
    <property type="match status" value="1"/>
</dbReference>
<dbReference type="PANTHER" id="PTHR31845:SF10">
    <property type="entry name" value="ZN(II)2CYS6 TRANSCRIPTION FACTOR (EUROFUNG)"/>
    <property type="match status" value="1"/>
</dbReference>
<dbReference type="GO" id="GO:0008270">
    <property type="term" value="F:zinc ion binding"/>
    <property type="evidence" value="ECO:0007669"/>
    <property type="project" value="InterPro"/>
</dbReference>
<dbReference type="InterPro" id="IPR051089">
    <property type="entry name" value="prtT"/>
</dbReference>
<dbReference type="Proteomes" id="UP000016923">
    <property type="component" value="Unassembled WGS sequence"/>
</dbReference>
<feature type="domain" description="Zn(2)-C6 fungal-type" evidence="7">
    <location>
        <begin position="25"/>
        <end position="57"/>
    </location>
</feature>
<organism evidence="8 9">
    <name type="scientific">Ophiostoma piceae (strain UAMH 11346)</name>
    <name type="common">Sap stain fungus</name>
    <dbReference type="NCBI Taxonomy" id="1262450"/>
    <lineage>
        <taxon>Eukaryota</taxon>
        <taxon>Fungi</taxon>
        <taxon>Dikarya</taxon>
        <taxon>Ascomycota</taxon>
        <taxon>Pezizomycotina</taxon>
        <taxon>Sordariomycetes</taxon>
        <taxon>Sordariomycetidae</taxon>
        <taxon>Ophiostomatales</taxon>
        <taxon>Ophiostomataceae</taxon>
        <taxon>Ophiostoma</taxon>
    </lineage>
</organism>
<feature type="region of interest" description="Disordered" evidence="6">
    <location>
        <begin position="99"/>
        <end position="163"/>
    </location>
</feature>
<dbReference type="AlphaFoldDB" id="S3C9J7"/>
<accession>S3C9J7</accession>
<dbReference type="CDD" id="cd12148">
    <property type="entry name" value="fungal_TF_MHR"/>
    <property type="match status" value="1"/>
</dbReference>
<keyword evidence="4" id="KW-0804">Transcription</keyword>
<evidence type="ECO:0000313" key="8">
    <source>
        <dbReference type="EMBL" id="EPE09527.1"/>
    </source>
</evidence>
<dbReference type="Gene3D" id="4.10.240.10">
    <property type="entry name" value="Zn(2)-C6 fungal-type DNA-binding domain"/>
    <property type="match status" value="1"/>
</dbReference>
<feature type="compositionally biased region" description="Low complexity" evidence="6">
    <location>
        <begin position="735"/>
        <end position="746"/>
    </location>
</feature>
<dbReference type="GO" id="GO:0005634">
    <property type="term" value="C:nucleus"/>
    <property type="evidence" value="ECO:0007669"/>
    <property type="project" value="UniProtKB-SubCell"/>
</dbReference>
<dbReference type="EMBL" id="KE148147">
    <property type="protein sequence ID" value="EPE09527.1"/>
    <property type="molecule type" value="Genomic_DNA"/>
</dbReference>
<proteinExistence type="predicted"/>
<dbReference type="GO" id="GO:0000976">
    <property type="term" value="F:transcription cis-regulatory region binding"/>
    <property type="evidence" value="ECO:0007669"/>
    <property type="project" value="TreeGrafter"/>
</dbReference>
<dbReference type="OrthoDB" id="5226580at2759"/>
<feature type="compositionally biased region" description="Polar residues" evidence="6">
    <location>
        <begin position="555"/>
        <end position="597"/>
    </location>
</feature>
<feature type="region of interest" description="Disordered" evidence="6">
    <location>
        <begin position="547"/>
        <end position="605"/>
    </location>
</feature>
<dbReference type="VEuPathDB" id="FungiDB:F503_07303"/>